<dbReference type="Proteomes" id="UP000834106">
    <property type="component" value="Chromosome 6"/>
</dbReference>
<dbReference type="InterPro" id="IPR001672">
    <property type="entry name" value="G6P_Isomerase"/>
</dbReference>
<gene>
    <name evidence="12" type="ORF">FPE_LOCUS11145</name>
</gene>
<dbReference type="FunFam" id="1.10.1390.10:FF:000002">
    <property type="entry name" value="Glucose-6-phosphate isomerase"/>
    <property type="match status" value="1"/>
</dbReference>
<dbReference type="PANTHER" id="PTHR11469">
    <property type="entry name" value="GLUCOSE-6-PHOSPHATE ISOMERASE"/>
    <property type="match status" value="1"/>
</dbReference>
<dbReference type="GO" id="GO:0097367">
    <property type="term" value="F:carbohydrate derivative binding"/>
    <property type="evidence" value="ECO:0007669"/>
    <property type="project" value="InterPro"/>
</dbReference>
<keyword evidence="9 11" id="KW-0413">Isomerase</keyword>
<comment type="subunit">
    <text evidence="4">Homodimer.</text>
</comment>
<dbReference type="Gene3D" id="1.10.1390.10">
    <property type="match status" value="1"/>
</dbReference>
<dbReference type="CDD" id="cd05015">
    <property type="entry name" value="SIS_PGI_1"/>
    <property type="match status" value="1"/>
</dbReference>
<name>A0AAD1Z6L3_9LAMI</name>
<comment type="similarity">
    <text evidence="3 11">Belongs to the GPI family.</text>
</comment>
<dbReference type="PROSITE" id="PS00765">
    <property type="entry name" value="P_GLUCOSE_ISOMERASE_1"/>
    <property type="match status" value="1"/>
</dbReference>
<evidence type="ECO:0000256" key="1">
    <source>
        <dbReference type="ARBA" id="ARBA00004496"/>
    </source>
</evidence>
<keyword evidence="6 11" id="KW-0312">Gluconeogenesis</keyword>
<dbReference type="InterPro" id="IPR023096">
    <property type="entry name" value="G6P_Isomerase_C"/>
</dbReference>
<dbReference type="PROSITE" id="PS51463">
    <property type="entry name" value="P_GLUCOSE_ISOMERASE_3"/>
    <property type="match status" value="1"/>
</dbReference>
<keyword evidence="7" id="KW-0963">Cytoplasm</keyword>
<dbReference type="FunFam" id="3.40.50.10490:FF:000048">
    <property type="entry name" value="Glucose-6-phosphate isomerase"/>
    <property type="match status" value="1"/>
</dbReference>
<dbReference type="HAMAP" id="MF_00473">
    <property type="entry name" value="G6P_isomerase"/>
    <property type="match status" value="1"/>
</dbReference>
<organism evidence="12 13">
    <name type="scientific">Fraxinus pennsylvanica</name>
    <dbReference type="NCBI Taxonomy" id="56036"/>
    <lineage>
        <taxon>Eukaryota</taxon>
        <taxon>Viridiplantae</taxon>
        <taxon>Streptophyta</taxon>
        <taxon>Embryophyta</taxon>
        <taxon>Tracheophyta</taxon>
        <taxon>Spermatophyta</taxon>
        <taxon>Magnoliopsida</taxon>
        <taxon>eudicotyledons</taxon>
        <taxon>Gunneridae</taxon>
        <taxon>Pentapetalae</taxon>
        <taxon>asterids</taxon>
        <taxon>lamiids</taxon>
        <taxon>Lamiales</taxon>
        <taxon>Oleaceae</taxon>
        <taxon>Oleeae</taxon>
        <taxon>Fraxinus</taxon>
    </lineage>
</organism>
<dbReference type="InterPro" id="IPR035476">
    <property type="entry name" value="SIS_PGI_1"/>
</dbReference>
<dbReference type="Pfam" id="PF00342">
    <property type="entry name" value="PGI"/>
    <property type="match status" value="2"/>
</dbReference>
<comment type="pathway">
    <text evidence="2 11">Carbohydrate degradation; glycolysis; D-glyceraldehyde 3-phosphate and glycerone phosphate from D-glucose: step 2/4.</text>
</comment>
<dbReference type="EC" id="5.3.1.9" evidence="5 11"/>
<dbReference type="AlphaFoldDB" id="A0AAD1Z6L3"/>
<proteinExistence type="inferred from homology"/>
<dbReference type="SUPFAM" id="SSF53697">
    <property type="entry name" value="SIS domain"/>
    <property type="match status" value="2"/>
</dbReference>
<dbReference type="InterPro" id="IPR018189">
    <property type="entry name" value="Phosphoglucose_isomerase_CS"/>
</dbReference>
<dbReference type="PROSITE" id="PS00174">
    <property type="entry name" value="P_GLUCOSE_ISOMERASE_2"/>
    <property type="match status" value="1"/>
</dbReference>
<evidence type="ECO:0000256" key="7">
    <source>
        <dbReference type="ARBA" id="ARBA00022490"/>
    </source>
</evidence>
<evidence type="ECO:0000313" key="13">
    <source>
        <dbReference type="Proteomes" id="UP000834106"/>
    </source>
</evidence>
<comment type="catalytic activity">
    <reaction evidence="10 11">
        <text>alpha-D-glucose 6-phosphate = beta-D-fructose 6-phosphate</text>
        <dbReference type="Rhea" id="RHEA:11816"/>
        <dbReference type="ChEBI" id="CHEBI:57634"/>
        <dbReference type="ChEBI" id="CHEBI:58225"/>
        <dbReference type="EC" id="5.3.1.9"/>
    </reaction>
</comment>
<dbReference type="EMBL" id="OU503041">
    <property type="protein sequence ID" value="CAI9763715.1"/>
    <property type="molecule type" value="Genomic_DNA"/>
</dbReference>
<dbReference type="GO" id="GO:0006094">
    <property type="term" value="P:gluconeogenesis"/>
    <property type="evidence" value="ECO:0007669"/>
    <property type="project" value="UniProtKB-KW"/>
</dbReference>
<dbReference type="InterPro" id="IPR035482">
    <property type="entry name" value="SIS_PGI_2"/>
</dbReference>
<dbReference type="FunFam" id="3.40.50.10490:FF:000031">
    <property type="entry name" value="Glucose-6-phosphate isomerase"/>
    <property type="match status" value="1"/>
</dbReference>
<dbReference type="Gene3D" id="3.40.50.10490">
    <property type="entry name" value="Glucose-6-phosphate isomerase like protein, domain 1"/>
    <property type="match status" value="4"/>
</dbReference>
<reference evidence="12" key="1">
    <citation type="submission" date="2023-05" db="EMBL/GenBank/DDBJ databases">
        <authorList>
            <person name="Huff M."/>
        </authorList>
    </citation>
    <scope>NUCLEOTIDE SEQUENCE</scope>
</reference>
<sequence>MASSSLIYETEPWKDLRAHVADIKKIHLRDLMSDTERCKSMMVEFDGILLDYSRQRANLDTLNKLHSLAEGAHLKEKINRMFNGERINITENRSVLHIALRAPRDSVINSDGKNVVPDVWQVLDKIRDFSERVRSGAWVGATGKVLKDVIAIGIGGSFLGPLFVHTALQSDPEAIEFARGRQLRFLANVDPIDVARNIAGLNPETTLVVVVSKTFTTAETMLNARTLREWISAALGLANVDPIDVARNIAGLNPETTLVVVVSKTFTTAETMLNARTLREWISAALGPQAVAKHMVAVSTNLTLVEKFGIDPNNAFAFWDWVGGRYSVCSAVGVLPLSLQYGFSVVEKFLKGASSIDQHFYSAPFEKNLPVLLGLLSVWNVSFLGYPARAILPYSQALEKFAPHIQQVSMESNGKGVSIDGVPLPYETGEIDFGEPGTNGQHSFYQLIHQGRVIPCDFIGVVKSQQPVYLKGEMVSNHDELMSNFFAQPDALAYGKTAEQLLKENVPQPLIPHKTFSGNRPSLSLLLPTLNAYNIGQLLAIYEHRIAVEGFLWGINSFDQWGVELGKSLATQVRKQLHASRKKGEPIEGFNFSTTTTLKRYLEESADVPKEDCTILPKI</sequence>
<evidence type="ECO:0000256" key="3">
    <source>
        <dbReference type="ARBA" id="ARBA00006604"/>
    </source>
</evidence>
<dbReference type="PRINTS" id="PR00662">
    <property type="entry name" value="G6PISOMERASE"/>
</dbReference>
<evidence type="ECO:0000313" key="12">
    <source>
        <dbReference type="EMBL" id="CAI9763715.1"/>
    </source>
</evidence>
<evidence type="ECO:0000256" key="10">
    <source>
        <dbReference type="ARBA" id="ARBA00029321"/>
    </source>
</evidence>
<comment type="subcellular location">
    <subcellularLocation>
        <location evidence="1">Cytoplasm</location>
    </subcellularLocation>
</comment>
<keyword evidence="13" id="KW-1185">Reference proteome</keyword>
<dbReference type="PANTHER" id="PTHR11469:SF1">
    <property type="entry name" value="GLUCOSE-6-PHOSPHATE ISOMERASE"/>
    <property type="match status" value="1"/>
</dbReference>
<evidence type="ECO:0000256" key="8">
    <source>
        <dbReference type="ARBA" id="ARBA00023152"/>
    </source>
</evidence>
<evidence type="ECO:0000256" key="4">
    <source>
        <dbReference type="ARBA" id="ARBA00011738"/>
    </source>
</evidence>
<evidence type="ECO:0000256" key="5">
    <source>
        <dbReference type="ARBA" id="ARBA00011952"/>
    </source>
</evidence>
<dbReference type="CDD" id="cd05016">
    <property type="entry name" value="SIS_PGI_2"/>
    <property type="match status" value="1"/>
</dbReference>
<keyword evidence="8 11" id="KW-0324">Glycolysis</keyword>
<dbReference type="InterPro" id="IPR046348">
    <property type="entry name" value="SIS_dom_sf"/>
</dbReference>
<dbReference type="GO" id="GO:0051156">
    <property type="term" value="P:glucose 6-phosphate metabolic process"/>
    <property type="evidence" value="ECO:0007669"/>
    <property type="project" value="TreeGrafter"/>
</dbReference>
<dbReference type="GO" id="GO:0048029">
    <property type="term" value="F:monosaccharide binding"/>
    <property type="evidence" value="ECO:0007669"/>
    <property type="project" value="TreeGrafter"/>
</dbReference>
<accession>A0AAD1Z6L3</accession>
<evidence type="ECO:0000256" key="11">
    <source>
        <dbReference type="RuleBase" id="RU000612"/>
    </source>
</evidence>
<dbReference type="GO" id="GO:0004347">
    <property type="term" value="F:glucose-6-phosphate isomerase activity"/>
    <property type="evidence" value="ECO:0007669"/>
    <property type="project" value="UniProtKB-EC"/>
</dbReference>
<dbReference type="GO" id="GO:0006096">
    <property type="term" value="P:glycolytic process"/>
    <property type="evidence" value="ECO:0007669"/>
    <property type="project" value="UniProtKB-KW"/>
</dbReference>
<evidence type="ECO:0000256" key="9">
    <source>
        <dbReference type="ARBA" id="ARBA00023235"/>
    </source>
</evidence>
<evidence type="ECO:0000256" key="6">
    <source>
        <dbReference type="ARBA" id="ARBA00022432"/>
    </source>
</evidence>
<dbReference type="GO" id="GO:0005829">
    <property type="term" value="C:cytosol"/>
    <property type="evidence" value="ECO:0007669"/>
    <property type="project" value="TreeGrafter"/>
</dbReference>
<protein>
    <recommendedName>
        <fullName evidence="5 11">Glucose-6-phosphate isomerase</fullName>
        <ecNumber evidence="5 11">5.3.1.9</ecNumber>
    </recommendedName>
</protein>
<evidence type="ECO:0000256" key="2">
    <source>
        <dbReference type="ARBA" id="ARBA00004926"/>
    </source>
</evidence>